<dbReference type="SMART" id="SM00584">
    <property type="entry name" value="TLDc"/>
    <property type="match status" value="1"/>
</dbReference>
<evidence type="ECO:0000313" key="7">
    <source>
        <dbReference type="EMBL" id="GIX63709.1"/>
    </source>
</evidence>
<dbReference type="Pfam" id="PF07534">
    <property type="entry name" value="TLD"/>
    <property type="match status" value="1"/>
</dbReference>
<evidence type="ECO:0000256" key="2">
    <source>
        <dbReference type="ARBA" id="ARBA00009540"/>
    </source>
</evidence>
<feature type="region of interest" description="Disordered" evidence="5">
    <location>
        <begin position="138"/>
        <end position="174"/>
    </location>
</feature>
<evidence type="ECO:0000256" key="4">
    <source>
        <dbReference type="ARBA" id="ARBA00040604"/>
    </source>
</evidence>
<name>A0AAV4LV85_BABCB</name>
<evidence type="ECO:0000256" key="3">
    <source>
        <dbReference type="ARBA" id="ARBA00023128"/>
    </source>
</evidence>
<dbReference type="EMBL" id="BPLF01000002">
    <property type="protein sequence ID" value="GIX63709.1"/>
    <property type="molecule type" value="Genomic_DNA"/>
</dbReference>
<sequence>MDVMDELASIFRPGALRELVNDSRVASSADSEPSVVDKYEKDASHSIIFEEVCHYCIPKSPIFGTLTLTTEALTFEPDARDANVKERGCSYYQMHLDIFNIQECGMIGVSEDDLSNYDRGSMHCNGLLQILLKPTARNSMGQQSTEDSPSSSSDEPNMHVFHDGDHHKGHREHKSMGLVSQGISRLSYVVNMAGFQMGPKLPSEKSSHTAAPPMPKKAFVVFAFFKKEVAHKCTLALMDALDAAKRRANVLPMRQWISSVPFLSNSLLDMLTETARGDGSGSNQRRSRRSRKLSQKNVPPVTNMDEIVESEKKLRERVAQQSRILTFDMVAQLIESLPPALAIRNWDLAFKTSHDGVSFSTMYKNMQGHEHCLLVVKDDRGGVFGAFTGHIELSYRFYGTSETFVFKFVDRRLKVYHAKGNNKCFIYSNENSIVIGGGADSALSIHDAFQSGTSGVSDTFGNESLSHSFVFNIEEMEIWTFGNYLV</sequence>
<protein>
    <recommendedName>
        <fullName evidence="4">Oxidation resistance protein 1</fullName>
    </recommendedName>
</protein>
<feature type="region of interest" description="Disordered" evidence="5">
    <location>
        <begin position="274"/>
        <end position="300"/>
    </location>
</feature>
<dbReference type="PANTHER" id="PTHR23354:SF62">
    <property type="entry name" value="MUSTARD, ISOFORM V"/>
    <property type="match status" value="1"/>
</dbReference>
<evidence type="ECO:0000256" key="1">
    <source>
        <dbReference type="ARBA" id="ARBA00004173"/>
    </source>
</evidence>
<dbReference type="RefSeq" id="XP_067715778.1">
    <property type="nucleotide sequence ID" value="XM_067859677.1"/>
</dbReference>
<comment type="similarity">
    <text evidence="2">Belongs to the OXR1 family.</text>
</comment>
<feature type="compositionally biased region" description="Basic residues" evidence="5">
    <location>
        <begin position="285"/>
        <end position="294"/>
    </location>
</feature>
<evidence type="ECO:0000313" key="8">
    <source>
        <dbReference type="Proteomes" id="UP001497744"/>
    </source>
</evidence>
<evidence type="ECO:0000256" key="5">
    <source>
        <dbReference type="SAM" id="MobiDB-lite"/>
    </source>
</evidence>
<feature type="compositionally biased region" description="Low complexity" evidence="5">
    <location>
        <begin position="146"/>
        <end position="155"/>
    </location>
</feature>
<evidence type="ECO:0000259" key="6">
    <source>
        <dbReference type="PROSITE" id="PS51886"/>
    </source>
</evidence>
<proteinExistence type="inferred from homology"/>
<feature type="domain" description="TLDc" evidence="6">
    <location>
        <begin position="323"/>
        <end position="482"/>
    </location>
</feature>
<comment type="caution">
    <text evidence="7">The sequence shown here is derived from an EMBL/GenBank/DDBJ whole genome shotgun (WGS) entry which is preliminary data.</text>
</comment>
<gene>
    <name evidence="7" type="ORF">BcabD6B2_31440</name>
</gene>
<organism evidence="7 8">
    <name type="scientific">Babesia caballi</name>
    <dbReference type="NCBI Taxonomy" id="5871"/>
    <lineage>
        <taxon>Eukaryota</taxon>
        <taxon>Sar</taxon>
        <taxon>Alveolata</taxon>
        <taxon>Apicomplexa</taxon>
        <taxon>Aconoidasida</taxon>
        <taxon>Piroplasmida</taxon>
        <taxon>Babesiidae</taxon>
        <taxon>Babesia</taxon>
    </lineage>
</organism>
<dbReference type="PANTHER" id="PTHR23354">
    <property type="entry name" value="NUCLEOLAR PROTEIN 7/ESTROGEN RECEPTOR COACTIVATOR-RELATED"/>
    <property type="match status" value="1"/>
</dbReference>
<reference evidence="7 8" key="1">
    <citation type="submission" date="2021-06" db="EMBL/GenBank/DDBJ databases">
        <title>Genome sequence of Babesia caballi.</title>
        <authorList>
            <person name="Yamagishi J."/>
            <person name="Kidaka T."/>
            <person name="Ochi A."/>
        </authorList>
    </citation>
    <scope>NUCLEOTIDE SEQUENCE [LARGE SCALE GENOMIC DNA]</scope>
    <source>
        <strain evidence="7">USDA-D6B2</strain>
    </source>
</reference>
<comment type="subcellular location">
    <subcellularLocation>
        <location evidence="1">Mitochondrion</location>
    </subcellularLocation>
</comment>
<dbReference type="GO" id="GO:0005739">
    <property type="term" value="C:mitochondrion"/>
    <property type="evidence" value="ECO:0007669"/>
    <property type="project" value="UniProtKB-SubCell"/>
</dbReference>
<dbReference type="Proteomes" id="UP001497744">
    <property type="component" value="Unassembled WGS sequence"/>
</dbReference>
<keyword evidence="8" id="KW-1185">Reference proteome</keyword>
<dbReference type="GeneID" id="94195190"/>
<dbReference type="PROSITE" id="PS51886">
    <property type="entry name" value="TLDC"/>
    <property type="match status" value="1"/>
</dbReference>
<dbReference type="InterPro" id="IPR006571">
    <property type="entry name" value="TLDc_dom"/>
</dbReference>
<accession>A0AAV4LV85</accession>
<keyword evidence="3" id="KW-0496">Mitochondrion</keyword>
<feature type="compositionally biased region" description="Basic and acidic residues" evidence="5">
    <location>
        <begin position="156"/>
        <end position="166"/>
    </location>
</feature>
<dbReference type="AlphaFoldDB" id="A0AAV4LV85"/>